<evidence type="ECO:0000256" key="1">
    <source>
        <dbReference type="ARBA" id="ARBA00004651"/>
    </source>
</evidence>
<dbReference type="EMBL" id="JAUQTA010000002">
    <property type="protein sequence ID" value="MDO7868961.1"/>
    <property type="molecule type" value="Genomic_DNA"/>
</dbReference>
<keyword evidence="5 6" id="KW-0472">Membrane</keyword>
<dbReference type="Proteomes" id="UP001233314">
    <property type="component" value="Unassembled WGS sequence"/>
</dbReference>
<evidence type="ECO:0000256" key="6">
    <source>
        <dbReference type="SAM" id="Phobius"/>
    </source>
</evidence>
<organism evidence="8 9">
    <name type="scientific">Nocardioides jiangxiensis</name>
    <dbReference type="NCBI Taxonomy" id="3064524"/>
    <lineage>
        <taxon>Bacteria</taxon>
        <taxon>Bacillati</taxon>
        <taxon>Actinomycetota</taxon>
        <taxon>Actinomycetes</taxon>
        <taxon>Propionibacteriales</taxon>
        <taxon>Nocardioidaceae</taxon>
        <taxon>Nocardioides</taxon>
    </lineage>
</organism>
<gene>
    <name evidence="8" type="ORF">Q5722_11340</name>
</gene>
<feature type="transmembrane region" description="Helical" evidence="6">
    <location>
        <begin position="6"/>
        <end position="25"/>
    </location>
</feature>
<accession>A0ABT9B282</accession>
<evidence type="ECO:0000256" key="2">
    <source>
        <dbReference type="ARBA" id="ARBA00022475"/>
    </source>
</evidence>
<keyword evidence="3 6" id="KW-0812">Transmembrane</keyword>
<evidence type="ECO:0000313" key="9">
    <source>
        <dbReference type="Proteomes" id="UP001233314"/>
    </source>
</evidence>
<evidence type="ECO:0000313" key="8">
    <source>
        <dbReference type="EMBL" id="MDO7868961.1"/>
    </source>
</evidence>
<keyword evidence="9" id="KW-1185">Reference proteome</keyword>
<dbReference type="PANTHER" id="PTHR35007:SF2">
    <property type="entry name" value="PILUS ASSEMBLE PROTEIN"/>
    <property type="match status" value="1"/>
</dbReference>
<feature type="domain" description="Type II secretion system protein GspF" evidence="7">
    <location>
        <begin position="170"/>
        <end position="292"/>
    </location>
</feature>
<comment type="caution">
    <text evidence="8">The sequence shown here is derived from an EMBL/GenBank/DDBJ whole genome shotgun (WGS) entry which is preliminary data.</text>
</comment>
<evidence type="ECO:0000256" key="4">
    <source>
        <dbReference type="ARBA" id="ARBA00022989"/>
    </source>
</evidence>
<comment type="subcellular location">
    <subcellularLocation>
        <location evidence="1">Cell membrane</location>
        <topology evidence="1">Multi-pass membrane protein</topology>
    </subcellularLocation>
</comment>
<dbReference type="RefSeq" id="WP_305028384.1">
    <property type="nucleotide sequence ID" value="NZ_JAUQTA010000002.1"/>
</dbReference>
<feature type="transmembrane region" description="Helical" evidence="6">
    <location>
        <begin position="123"/>
        <end position="145"/>
    </location>
</feature>
<dbReference type="Pfam" id="PF00482">
    <property type="entry name" value="T2SSF"/>
    <property type="match status" value="1"/>
</dbReference>
<evidence type="ECO:0000256" key="5">
    <source>
        <dbReference type="ARBA" id="ARBA00023136"/>
    </source>
</evidence>
<evidence type="ECO:0000256" key="3">
    <source>
        <dbReference type="ARBA" id="ARBA00022692"/>
    </source>
</evidence>
<name>A0ABT9B282_9ACTN</name>
<reference evidence="8 9" key="1">
    <citation type="submission" date="2023-07" db="EMBL/GenBank/DDBJ databases">
        <title>Nocardioides sp. nov WY-20 isolated from soil.</title>
        <authorList>
            <person name="Liu B."/>
            <person name="Wan Y."/>
        </authorList>
    </citation>
    <scope>NUCLEOTIDE SEQUENCE [LARGE SCALE GENOMIC DNA]</scope>
    <source>
        <strain evidence="8 9">WY-20</strain>
    </source>
</reference>
<keyword evidence="4 6" id="KW-1133">Transmembrane helix</keyword>
<dbReference type="PANTHER" id="PTHR35007">
    <property type="entry name" value="INTEGRAL MEMBRANE PROTEIN-RELATED"/>
    <property type="match status" value="1"/>
</dbReference>
<keyword evidence="2" id="KW-1003">Cell membrane</keyword>
<proteinExistence type="predicted"/>
<protein>
    <submittedName>
        <fullName evidence="8">Type II secretion system F family protein</fullName>
    </submittedName>
</protein>
<sequence>MTGDVTGGLLGAAGGLGLALVVLRLRSLRRTDLRHRVLPYLRDVRRAPARPAATGPGAVGTLLASLASWLETALGGATTVRRRLERAGLAGSVADFRVEQVVWGLLGFAAAAAYGLLDSTRDATAGNVVQLLVLCVLGFAAGVVLRDQRLTAQVRRRERAVLLEFPTVAELLALAVAAGEGPVVALGRVVARTSGALSEDLGVVLAAVRTGTPVGEAFDALAARTGVPLVARFAEGIAVAVERGTPLTDILHAQAADVREAGRRELIESAARREVLMMVPVVFLVLPVTVVFAFWPGAVGLTLMTP</sequence>
<feature type="transmembrane region" description="Helical" evidence="6">
    <location>
        <begin position="275"/>
        <end position="295"/>
    </location>
</feature>
<dbReference type="InterPro" id="IPR018076">
    <property type="entry name" value="T2SS_GspF_dom"/>
</dbReference>
<evidence type="ECO:0000259" key="7">
    <source>
        <dbReference type="Pfam" id="PF00482"/>
    </source>
</evidence>
<feature type="transmembrane region" description="Helical" evidence="6">
    <location>
        <begin position="101"/>
        <end position="117"/>
    </location>
</feature>